<sequence length="258" mass="30111">MSNVIKIFENDEFGSLRTLTDEHGRIMFCGKDVASALGYSNTKDAIRRHCRWGVKHDLPHPQSPTKKIKMIFIPESDVYRLVAHSKLPGAEKFESWIFDEILPQINHTGGYVSNEDMFIENYLPFLEEPYRNLFRLQMTAIKKLNERIRHDQPLVDFANQVAGTENLIDMNAMAKLAADEHFKIGRTRLFRWLKYMGVLMANNLPYQQFIDRGYFAVKESVFEVDGMKKTYQQTLVTCKGQRFVINLLKKYYGKEVLQ</sequence>
<dbReference type="Pfam" id="PF02498">
    <property type="entry name" value="Bro-N"/>
    <property type="match status" value="1"/>
</dbReference>
<dbReference type="Pfam" id="PF03374">
    <property type="entry name" value="ANT"/>
    <property type="match status" value="1"/>
</dbReference>
<dbReference type="PANTHER" id="PTHR36180">
    <property type="entry name" value="DNA-BINDING PROTEIN-RELATED-RELATED"/>
    <property type="match status" value="1"/>
</dbReference>
<dbReference type="PANTHER" id="PTHR36180:SF2">
    <property type="entry name" value="BRO FAMILY PROTEIN"/>
    <property type="match status" value="1"/>
</dbReference>
<reference evidence="2" key="1">
    <citation type="submission" date="2023-01" db="EMBL/GenBank/DDBJ databases">
        <title>Human gut microbiome strain richness.</title>
        <authorList>
            <person name="Chen-Liaw A."/>
        </authorList>
    </citation>
    <scope>NUCLEOTIDE SEQUENCE</scope>
    <source>
        <strain evidence="2">1001275st1_F4_1001275B_160808</strain>
    </source>
</reference>
<feature type="domain" description="Bro-N" evidence="1">
    <location>
        <begin position="2"/>
        <end position="109"/>
    </location>
</feature>
<dbReference type="AlphaFoldDB" id="A0AAW6EEQ7"/>
<dbReference type="PROSITE" id="PS51750">
    <property type="entry name" value="BRO_N"/>
    <property type="match status" value="1"/>
</dbReference>
<dbReference type="SMART" id="SM01040">
    <property type="entry name" value="Bro-N"/>
    <property type="match status" value="1"/>
</dbReference>
<comment type="caution">
    <text evidence="2">The sequence shown here is derived from an EMBL/GenBank/DDBJ whole genome shotgun (WGS) entry which is preliminary data.</text>
</comment>
<evidence type="ECO:0000313" key="3">
    <source>
        <dbReference type="Proteomes" id="UP001211015"/>
    </source>
</evidence>
<evidence type="ECO:0000313" key="2">
    <source>
        <dbReference type="EMBL" id="MDB8745515.1"/>
    </source>
</evidence>
<protein>
    <submittedName>
        <fullName evidence="2">Phage antirepressor KilAC domain-containing protein</fullName>
    </submittedName>
</protein>
<dbReference type="RefSeq" id="WP_195389137.1">
    <property type="nucleotide sequence ID" value="NZ_JADNGL010000028.1"/>
</dbReference>
<dbReference type="Proteomes" id="UP001211015">
    <property type="component" value="Unassembled WGS sequence"/>
</dbReference>
<gene>
    <name evidence="2" type="ORF">PNU62_10845</name>
</gene>
<name>A0AAW6EEQ7_9FIRM</name>
<proteinExistence type="predicted"/>
<organism evidence="2 3">
    <name type="scientific">Ruminococcus bicirculans</name>
    <name type="common">ex Wegman et al. 2014</name>
    <dbReference type="NCBI Taxonomy" id="1160721"/>
    <lineage>
        <taxon>Bacteria</taxon>
        <taxon>Bacillati</taxon>
        <taxon>Bacillota</taxon>
        <taxon>Clostridia</taxon>
        <taxon>Eubacteriales</taxon>
        <taxon>Oscillospiraceae</taxon>
        <taxon>Ruminococcus</taxon>
    </lineage>
</organism>
<dbReference type="GO" id="GO:0003677">
    <property type="term" value="F:DNA binding"/>
    <property type="evidence" value="ECO:0007669"/>
    <property type="project" value="InterPro"/>
</dbReference>
<evidence type="ECO:0000259" key="1">
    <source>
        <dbReference type="PROSITE" id="PS51750"/>
    </source>
</evidence>
<dbReference type="EMBL" id="JAQMLV010000014">
    <property type="protein sequence ID" value="MDB8745515.1"/>
    <property type="molecule type" value="Genomic_DNA"/>
</dbReference>
<accession>A0AAW6EEQ7</accession>
<dbReference type="InterPro" id="IPR005039">
    <property type="entry name" value="Ant_C"/>
</dbReference>
<dbReference type="InterPro" id="IPR003497">
    <property type="entry name" value="BRO_N_domain"/>
</dbReference>